<dbReference type="CDD" id="cd00165">
    <property type="entry name" value="S4"/>
    <property type="match status" value="1"/>
</dbReference>
<dbReference type="InterPro" id="IPR018496">
    <property type="entry name" value="PsdUridine_synth_RsuA/RluB_CS"/>
</dbReference>
<feature type="domain" description="RNA-binding S4" evidence="6">
    <location>
        <begin position="3"/>
        <end position="66"/>
    </location>
</feature>
<dbReference type="NCBIfam" id="TIGR00093">
    <property type="entry name" value="pseudouridine synthase"/>
    <property type="match status" value="1"/>
</dbReference>
<dbReference type="InterPro" id="IPR042092">
    <property type="entry name" value="PsdUridine_s_RsuA/RluB/E/F_cat"/>
</dbReference>
<dbReference type="GO" id="GO:0005829">
    <property type="term" value="C:cytosol"/>
    <property type="evidence" value="ECO:0007669"/>
    <property type="project" value="UniProtKB-ARBA"/>
</dbReference>
<dbReference type="FunFam" id="3.10.290.10:FF:000003">
    <property type="entry name" value="Pseudouridine synthase"/>
    <property type="match status" value="1"/>
</dbReference>
<evidence type="ECO:0000313" key="8">
    <source>
        <dbReference type="Proteomes" id="UP000266172"/>
    </source>
</evidence>
<dbReference type="InterPro" id="IPR050343">
    <property type="entry name" value="RsuA_PseudoU_synthase"/>
</dbReference>
<comment type="similarity">
    <text evidence="1 5">Belongs to the pseudouridine synthase RsuA family.</text>
</comment>
<dbReference type="Gene3D" id="3.10.290.10">
    <property type="entry name" value="RNA-binding S4 domain"/>
    <property type="match status" value="1"/>
</dbReference>
<dbReference type="PROSITE" id="PS50889">
    <property type="entry name" value="S4"/>
    <property type="match status" value="1"/>
</dbReference>
<dbReference type="InterPro" id="IPR020094">
    <property type="entry name" value="TruA/RsuA/RluB/E/F_N"/>
</dbReference>
<dbReference type="EMBL" id="QRVL01000001">
    <property type="protein sequence ID" value="RGS42176.1"/>
    <property type="molecule type" value="Genomic_DNA"/>
</dbReference>
<dbReference type="SMART" id="SM00363">
    <property type="entry name" value="S4"/>
    <property type="match status" value="1"/>
</dbReference>
<protein>
    <recommendedName>
        <fullName evidence="5">Pseudouridine synthase</fullName>
        <ecNumber evidence="5">5.4.99.-</ecNumber>
    </recommendedName>
</protein>
<evidence type="ECO:0000259" key="6">
    <source>
        <dbReference type="SMART" id="SM00363"/>
    </source>
</evidence>
<name>A0A395VEE8_9FIRM</name>
<dbReference type="InterPro" id="IPR002942">
    <property type="entry name" value="S4_RNA-bd"/>
</dbReference>
<dbReference type="InterPro" id="IPR000748">
    <property type="entry name" value="PsdUridine_synth_RsuA/RluB/E/F"/>
</dbReference>
<organism evidence="7 8">
    <name type="scientific">Roseburia hominis</name>
    <dbReference type="NCBI Taxonomy" id="301301"/>
    <lineage>
        <taxon>Bacteria</taxon>
        <taxon>Bacillati</taxon>
        <taxon>Bacillota</taxon>
        <taxon>Clostridia</taxon>
        <taxon>Lachnospirales</taxon>
        <taxon>Lachnospiraceae</taxon>
        <taxon>Roseburia</taxon>
    </lineage>
</organism>
<gene>
    <name evidence="7" type="ORF">DWX93_02235</name>
</gene>
<dbReference type="InterPro" id="IPR006145">
    <property type="entry name" value="PsdUridine_synth_RsuA/RluA"/>
</dbReference>
<reference evidence="7 8" key="1">
    <citation type="submission" date="2018-08" db="EMBL/GenBank/DDBJ databases">
        <title>A genome reference for cultivated species of the human gut microbiota.</title>
        <authorList>
            <person name="Zou Y."/>
            <person name="Xue W."/>
            <person name="Luo G."/>
        </authorList>
    </citation>
    <scope>NUCLEOTIDE SEQUENCE [LARGE SCALE GENOMIC DNA]</scope>
    <source>
        <strain evidence="7 8">AF22-12AC</strain>
    </source>
</reference>
<dbReference type="EC" id="5.4.99.-" evidence="5"/>
<dbReference type="PANTHER" id="PTHR47683:SF4">
    <property type="entry name" value="PSEUDOURIDINE SYNTHASE"/>
    <property type="match status" value="1"/>
</dbReference>
<evidence type="ECO:0000256" key="1">
    <source>
        <dbReference type="ARBA" id="ARBA00008348"/>
    </source>
</evidence>
<proteinExistence type="inferred from homology"/>
<accession>A0A395VEE8</accession>
<evidence type="ECO:0000256" key="2">
    <source>
        <dbReference type="ARBA" id="ARBA00022884"/>
    </source>
</evidence>
<dbReference type="PROSITE" id="PS01149">
    <property type="entry name" value="PSI_RSU"/>
    <property type="match status" value="1"/>
</dbReference>
<dbReference type="FunFam" id="3.30.70.1560:FF:000001">
    <property type="entry name" value="Pseudouridine synthase"/>
    <property type="match status" value="1"/>
</dbReference>
<dbReference type="InterPro" id="IPR036986">
    <property type="entry name" value="S4_RNA-bd_sf"/>
</dbReference>
<dbReference type="AlphaFoldDB" id="A0A395VEE8"/>
<keyword evidence="2 4" id="KW-0694">RNA-binding</keyword>
<comment type="caution">
    <text evidence="7">The sequence shown here is derived from an EMBL/GenBank/DDBJ whole genome shotgun (WGS) entry which is preliminary data.</text>
</comment>
<evidence type="ECO:0000256" key="5">
    <source>
        <dbReference type="RuleBase" id="RU003887"/>
    </source>
</evidence>
<dbReference type="Pfam" id="PF00849">
    <property type="entry name" value="PseudoU_synth_2"/>
    <property type="match status" value="1"/>
</dbReference>
<dbReference type="GO" id="GO:0000455">
    <property type="term" value="P:enzyme-directed rRNA pseudouridine synthesis"/>
    <property type="evidence" value="ECO:0007669"/>
    <property type="project" value="UniProtKB-ARBA"/>
</dbReference>
<dbReference type="GO" id="GO:0003723">
    <property type="term" value="F:RNA binding"/>
    <property type="evidence" value="ECO:0007669"/>
    <property type="project" value="UniProtKB-KW"/>
</dbReference>
<dbReference type="GO" id="GO:0120159">
    <property type="term" value="F:rRNA pseudouridine synthase activity"/>
    <property type="evidence" value="ECO:0007669"/>
    <property type="project" value="UniProtKB-ARBA"/>
</dbReference>
<dbReference type="SUPFAM" id="SSF55120">
    <property type="entry name" value="Pseudouridine synthase"/>
    <property type="match status" value="1"/>
</dbReference>
<dbReference type="Proteomes" id="UP000266172">
    <property type="component" value="Unassembled WGS sequence"/>
</dbReference>
<evidence type="ECO:0000256" key="4">
    <source>
        <dbReference type="PROSITE-ProRule" id="PRU00182"/>
    </source>
</evidence>
<keyword evidence="3 5" id="KW-0413">Isomerase</keyword>
<evidence type="ECO:0000256" key="3">
    <source>
        <dbReference type="ARBA" id="ARBA00023235"/>
    </source>
</evidence>
<evidence type="ECO:0000313" key="7">
    <source>
        <dbReference type="EMBL" id="RGS42176.1"/>
    </source>
</evidence>
<dbReference type="InterPro" id="IPR020103">
    <property type="entry name" value="PsdUridine_synth_cat_dom_sf"/>
</dbReference>
<sequence>MALRLDKYLTELGAGTRSEVKKQIKAGLVTVNGAVAKKPEQKVDETGDEVCLRGERLRYTAFEYYLFHKPAGCVSATQDNMHRTVMDYLSDTARGDLFPVGRLDLDTEGLLLITNDGALAHALLSPSRHVTKTYYARVQGVVDETDVNFFKNGVDIGEEKPTRPADLVILGCKEDVSEITLTITEGKFHQVKRMFEAVGKKVLYLKRISMGPLVLPEDLAPGAYRKLTAEELAALKNEQPKRNED</sequence>
<dbReference type="CDD" id="cd02553">
    <property type="entry name" value="PseudoU_synth_RsuA"/>
    <property type="match status" value="1"/>
</dbReference>
<dbReference type="PANTHER" id="PTHR47683">
    <property type="entry name" value="PSEUDOURIDINE SYNTHASE FAMILY PROTEIN-RELATED"/>
    <property type="match status" value="1"/>
</dbReference>
<dbReference type="Gene3D" id="3.30.70.580">
    <property type="entry name" value="Pseudouridine synthase I, catalytic domain, N-terminal subdomain"/>
    <property type="match status" value="1"/>
</dbReference>
<dbReference type="RefSeq" id="WP_118096496.1">
    <property type="nucleotide sequence ID" value="NZ_QRVL01000001.1"/>
</dbReference>
<dbReference type="Pfam" id="PF01479">
    <property type="entry name" value="S4"/>
    <property type="match status" value="1"/>
</dbReference>
<dbReference type="Gene3D" id="3.30.70.1560">
    <property type="entry name" value="Alpha-L RNA-binding motif"/>
    <property type="match status" value="1"/>
</dbReference>
<dbReference type="SUPFAM" id="SSF55174">
    <property type="entry name" value="Alpha-L RNA-binding motif"/>
    <property type="match status" value="1"/>
</dbReference>